<dbReference type="InterPro" id="IPR000960">
    <property type="entry name" value="Flavin_mOase"/>
</dbReference>
<accession>A0A6J7L139</accession>
<gene>
    <name evidence="2" type="ORF">UFOPK1392_02091</name>
    <name evidence="3" type="ORF">UFOPK3733_02357</name>
</gene>
<dbReference type="Pfam" id="PF13738">
    <property type="entry name" value="Pyr_redox_3"/>
    <property type="match status" value="1"/>
</dbReference>
<dbReference type="GO" id="GO:0050660">
    <property type="term" value="F:flavin adenine dinucleotide binding"/>
    <property type="evidence" value="ECO:0007669"/>
    <property type="project" value="InterPro"/>
</dbReference>
<dbReference type="EMBL" id="CAEMXZ010000132">
    <property type="protein sequence ID" value="CAB4324326.1"/>
    <property type="molecule type" value="Genomic_DNA"/>
</dbReference>
<dbReference type="InterPro" id="IPR051209">
    <property type="entry name" value="FAD-bind_Monooxygenase_sf"/>
</dbReference>
<proteinExistence type="predicted"/>
<evidence type="ECO:0000313" key="3">
    <source>
        <dbReference type="EMBL" id="CAB4959454.1"/>
    </source>
</evidence>
<keyword evidence="1" id="KW-0560">Oxidoreductase</keyword>
<dbReference type="EMBL" id="CAFBNC010000208">
    <property type="protein sequence ID" value="CAB4959454.1"/>
    <property type="molecule type" value="Genomic_DNA"/>
</dbReference>
<name>A0A6J7L139_9ZZZZ</name>
<dbReference type="PRINTS" id="PR00370">
    <property type="entry name" value="FMOXYGENASE"/>
</dbReference>
<protein>
    <submittedName>
        <fullName evidence="3">Unannotated protein</fullName>
    </submittedName>
</protein>
<dbReference type="GO" id="GO:0050661">
    <property type="term" value="F:NADP binding"/>
    <property type="evidence" value="ECO:0007669"/>
    <property type="project" value="InterPro"/>
</dbReference>
<sequence>MTEHTQPDDSQTRGPEGRRIIVIGAGPAGISSAYYLREAGYTEVTVLERADEVGGTWQRNRYPGLACDVMSHAYSFSFALNPNWTRSYAAQPEILAYMRDTVDRLGLRPLFRLGTGVRSASWSDADATWTVVTDAGEELTAEILISGQGMFGELAIPEIEGRESFTGVAMHTGAWDESLDLTGLRVAVIGSAASGVQSVPEIAKVASQLHVFQRSANWVLPKEDYEHPAEQLELFRTDPAALKAHRDMIMTFIGSNPPFGNPGILAGAEFAGVDAIAVVEDPEVRAKLRPSTPWGCLRPLFSNNYYPTFNRPNVELVTDGISHITPTGIVTADGVEREIDVIVFATGYRVDRFASRIPITGRNGISLDEAWADGAQAHLGITTSGFPNLFMLYGPNTNQGSLIAMIEFEAQYAVKMLQAMDAEGLSWVDVKPEVMAAYNETLQDAISAVDVWHAGCSHYYLSPTGRIVTQYPYSMFTYRDAVAEPDLHEFELGRR</sequence>
<dbReference type="GO" id="GO:0016491">
    <property type="term" value="F:oxidoreductase activity"/>
    <property type="evidence" value="ECO:0007669"/>
    <property type="project" value="UniProtKB-KW"/>
</dbReference>
<dbReference type="PANTHER" id="PTHR42877:SF4">
    <property type="entry name" value="FAD_NAD(P)-BINDING DOMAIN-CONTAINING PROTEIN-RELATED"/>
    <property type="match status" value="1"/>
</dbReference>
<dbReference type="PANTHER" id="PTHR42877">
    <property type="entry name" value="L-ORNITHINE N(5)-MONOOXYGENASE-RELATED"/>
    <property type="match status" value="1"/>
</dbReference>
<evidence type="ECO:0000256" key="1">
    <source>
        <dbReference type="ARBA" id="ARBA00023002"/>
    </source>
</evidence>
<evidence type="ECO:0000313" key="2">
    <source>
        <dbReference type="EMBL" id="CAB4324326.1"/>
    </source>
</evidence>
<organism evidence="3">
    <name type="scientific">freshwater metagenome</name>
    <dbReference type="NCBI Taxonomy" id="449393"/>
    <lineage>
        <taxon>unclassified sequences</taxon>
        <taxon>metagenomes</taxon>
        <taxon>ecological metagenomes</taxon>
    </lineage>
</organism>
<dbReference type="SUPFAM" id="SSF51905">
    <property type="entry name" value="FAD/NAD(P)-binding domain"/>
    <property type="match status" value="1"/>
</dbReference>
<dbReference type="Gene3D" id="3.50.50.60">
    <property type="entry name" value="FAD/NAD(P)-binding domain"/>
    <property type="match status" value="2"/>
</dbReference>
<dbReference type="InterPro" id="IPR036188">
    <property type="entry name" value="FAD/NAD-bd_sf"/>
</dbReference>
<dbReference type="AlphaFoldDB" id="A0A6J7L139"/>
<reference evidence="3" key="1">
    <citation type="submission" date="2020-05" db="EMBL/GenBank/DDBJ databases">
        <authorList>
            <person name="Chiriac C."/>
            <person name="Salcher M."/>
            <person name="Ghai R."/>
            <person name="Kavagutti S V."/>
        </authorList>
    </citation>
    <scope>NUCLEOTIDE SEQUENCE</scope>
</reference>